<comment type="caution">
    <text evidence="1">The sequence shown here is derived from an EMBL/GenBank/DDBJ whole genome shotgun (WGS) entry which is preliminary data.</text>
</comment>
<protein>
    <submittedName>
        <fullName evidence="1">Uncharacterized protein</fullName>
    </submittedName>
</protein>
<keyword evidence="2" id="KW-1185">Reference proteome</keyword>
<evidence type="ECO:0000313" key="1">
    <source>
        <dbReference type="EMBL" id="KRX16102.1"/>
    </source>
</evidence>
<dbReference type="AlphaFoldDB" id="A0A0V0RNL2"/>
<dbReference type="EMBL" id="JYDJ01005048">
    <property type="protein sequence ID" value="KRX16102.1"/>
    <property type="molecule type" value="Genomic_DNA"/>
</dbReference>
<dbReference type="Proteomes" id="UP000055048">
    <property type="component" value="Unassembled WGS sequence"/>
</dbReference>
<reference evidence="1 2" key="1">
    <citation type="submission" date="2015-01" db="EMBL/GenBank/DDBJ databases">
        <title>Evolution of Trichinella species and genotypes.</title>
        <authorList>
            <person name="Korhonen P.K."/>
            <person name="Edoardo P."/>
            <person name="Giuseppe L.R."/>
            <person name="Gasser R.B."/>
        </authorList>
    </citation>
    <scope>NUCLEOTIDE SEQUENCE [LARGE SCALE GENOMIC DNA]</scope>
    <source>
        <strain evidence="1">ISS417</strain>
    </source>
</reference>
<proteinExistence type="predicted"/>
<organism evidence="1 2">
    <name type="scientific">Trichinella murrelli</name>
    <dbReference type="NCBI Taxonomy" id="144512"/>
    <lineage>
        <taxon>Eukaryota</taxon>
        <taxon>Metazoa</taxon>
        <taxon>Ecdysozoa</taxon>
        <taxon>Nematoda</taxon>
        <taxon>Enoplea</taxon>
        <taxon>Dorylaimia</taxon>
        <taxon>Trichinellida</taxon>
        <taxon>Trichinellidae</taxon>
        <taxon>Trichinella</taxon>
    </lineage>
</organism>
<accession>A0A0V0RNL2</accession>
<sequence>MDERKETLAVHLEEILSHLKVLQIWRCSCHSRIARGVV</sequence>
<name>A0A0V0RNL2_9BILA</name>
<gene>
    <name evidence="1" type="ORF">T05_10471</name>
</gene>
<evidence type="ECO:0000313" key="2">
    <source>
        <dbReference type="Proteomes" id="UP000055048"/>
    </source>
</evidence>